<dbReference type="AlphaFoldDB" id="A0AAW6ZLZ8"/>
<dbReference type="EMBL" id="JASPDQ010000028">
    <property type="protein sequence ID" value="MDK8602646.1"/>
    <property type="molecule type" value="Genomic_DNA"/>
</dbReference>
<sequence length="207" mass="22151">MSRRTNPFVKREAAITQLPEEAVLHDSLLGARLMESGPASPDALPISPEDVTSKAWPKVQISAIPESRITVMGLHGGAGASTLAALMGEGVGDHGQAWPEPPDGRALGVVAVFRSHWRGLEAADRFAEQWAAGMLTGSVLLGLVIVDDGPALSDGQRRAMKRLLKMTPRGTRIPWVEAWRHASPDSGRIPGRITRITRALHQAAADL</sequence>
<comment type="caution">
    <text evidence="1">The sequence shown here is derived from an EMBL/GenBank/DDBJ whole genome shotgun (WGS) entry which is preliminary data.</text>
</comment>
<dbReference type="Proteomes" id="UP001225576">
    <property type="component" value="Unassembled WGS sequence"/>
</dbReference>
<evidence type="ECO:0000313" key="1">
    <source>
        <dbReference type="EMBL" id="MDK8602646.1"/>
    </source>
</evidence>
<evidence type="ECO:0000313" key="2">
    <source>
        <dbReference type="Proteomes" id="UP001225576"/>
    </source>
</evidence>
<dbReference type="Pfam" id="PF20373">
    <property type="entry name" value="DUF6668"/>
    <property type="match status" value="1"/>
</dbReference>
<name>A0AAW6ZLZ8_9ACTO</name>
<dbReference type="RefSeq" id="WP_145033588.1">
    <property type="nucleotide sequence ID" value="NZ_JASPDQ010000028.1"/>
</dbReference>
<dbReference type="InterPro" id="IPR046609">
    <property type="entry name" value="DUF6668"/>
</dbReference>
<proteinExistence type="predicted"/>
<gene>
    <name evidence="1" type="ORF">QP858_09275</name>
</gene>
<reference evidence="1" key="1">
    <citation type="submission" date="2023-05" db="EMBL/GenBank/DDBJ databases">
        <title>Genomic Catalog of Human Bladder Bacteria.</title>
        <authorList>
            <person name="Du J."/>
        </authorList>
    </citation>
    <scope>NUCLEOTIDE SEQUENCE</scope>
    <source>
        <strain evidence="1">UMB1304A</strain>
    </source>
</reference>
<organism evidence="1 2">
    <name type="scientific">Trueperella bernardiae</name>
    <dbReference type="NCBI Taxonomy" id="59561"/>
    <lineage>
        <taxon>Bacteria</taxon>
        <taxon>Bacillati</taxon>
        <taxon>Actinomycetota</taxon>
        <taxon>Actinomycetes</taxon>
        <taxon>Actinomycetales</taxon>
        <taxon>Actinomycetaceae</taxon>
        <taxon>Trueperella</taxon>
    </lineage>
</organism>
<protein>
    <submittedName>
        <fullName evidence="1">Uncharacterized protein</fullName>
    </submittedName>
</protein>
<accession>A0AAW6ZLZ8</accession>